<feature type="compositionally biased region" description="Polar residues" evidence="1">
    <location>
        <begin position="467"/>
        <end position="495"/>
    </location>
</feature>
<keyword evidence="2" id="KW-0472">Membrane</keyword>
<organism evidence="3 4">
    <name type="scientific">Alcanivorax borkumensis (strain ATCC 700651 / DSM 11573 / NCIMB 13689 / SK2)</name>
    <dbReference type="NCBI Taxonomy" id="393595"/>
    <lineage>
        <taxon>Bacteria</taxon>
        <taxon>Pseudomonadati</taxon>
        <taxon>Pseudomonadota</taxon>
        <taxon>Gammaproteobacteria</taxon>
        <taxon>Oceanospirillales</taxon>
        <taxon>Alcanivoracaceae</taxon>
        <taxon>Alcanivorax</taxon>
    </lineage>
</organism>
<protein>
    <submittedName>
        <fullName evidence="3">Uncharacterized protein</fullName>
    </submittedName>
</protein>
<dbReference type="EMBL" id="AM286690">
    <property type="protein sequence ID" value="CAL16938.1"/>
    <property type="molecule type" value="Genomic_DNA"/>
</dbReference>
<dbReference type="Proteomes" id="UP000008871">
    <property type="component" value="Chromosome"/>
</dbReference>
<dbReference type="KEGG" id="abo:ABO_1490"/>
<proteinExistence type="predicted"/>
<evidence type="ECO:0000313" key="4">
    <source>
        <dbReference type="Proteomes" id="UP000008871"/>
    </source>
</evidence>
<feature type="transmembrane region" description="Helical" evidence="2">
    <location>
        <begin position="20"/>
        <end position="39"/>
    </location>
</feature>
<dbReference type="AlphaFoldDB" id="Q0VPG0"/>
<dbReference type="eggNOG" id="ENOG50342HR">
    <property type="taxonomic scope" value="Bacteria"/>
</dbReference>
<accession>Q0VPG0</accession>
<evidence type="ECO:0000256" key="1">
    <source>
        <dbReference type="SAM" id="MobiDB-lite"/>
    </source>
</evidence>
<feature type="transmembrane region" description="Helical" evidence="2">
    <location>
        <begin position="73"/>
        <end position="98"/>
    </location>
</feature>
<keyword evidence="2" id="KW-1133">Transmembrane helix</keyword>
<gene>
    <name evidence="3" type="ordered locus">ABO_1490</name>
</gene>
<sequence length="560" mass="60726">MRRCSPPIDSVWAHGENNNMAELLIIVGVSALIIATLGLMHEAGSRGHSPLFFLLPMVSFGQVQSHWEYYRWWALARVGAVLTTAVGVGLLVMTGGLAGDIAVQPMSSQSGQVLRGEKKASSTAFVSSEEAALLVVEGQGKRLTGRLHGEPFRYDRVALIDGVLTLSQGEGFLADLEVRVLLGWNPEDITERKTLIVGPSDEGAPVAHLSWKPQGKDYPETRIFEGGYRMELALAPLDTGQLSGSIVLVMPDSFKSYLSGNFTAHTNHLRYRNGEVDLYFDHEDTLAYVAEEFLKTQFPQGALLHVQTKHATLHRAEKVGLVIATVELSNGEVQERKIRLEKADVGWAVVPGSMDTRVTVAPQDQGIKLVEPNIETPGETHSTAPEPVTLTFPELVAYVNQFVLLETIGGQKLEGVLRKISGDRLWLVMSVGSGNVERSVGAPELKSMTLSSGKQVLLESTGSKLPISAQQQPKVESASVKSVQQRPVSPETTEPASEGHSELKTLIGKKVVIEASDGSKRTGVLQSLVDDQLTLSVPVGAGSMEFFYDLDSIRHIEAAR</sequence>
<name>Q0VPG0_ALCBS</name>
<evidence type="ECO:0000256" key="2">
    <source>
        <dbReference type="SAM" id="Phobius"/>
    </source>
</evidence>
<dbReference type="STRING" id="393595.ABO_1490"/>
<dbReference type="HOGENOM" id="CLU_509640_0_0_6"/>
<keyword evidence="4" id="KW-1185">Reference proteome</keyword>
<evidence type="ECO:0000313" key="3">
    <source>
        <dbReference type="EMBL" id="CAL16938.1"/>
    </source>
</evidence>
<feature type="transmembrane region" description="Helical" evidence="2">
    <location>
        <begin position="51"/>
        <end position="67"/>
    </location>
</feature>
<reference evidence="3 4" key="1">
    <citation type="journal article" date="2006" name="Nat. Biotechnol.">
        <title>Genome sequence of the ubiquitous hydrocarbon-degrading marine bacterium Alcanivorax borkumensis.</title>
        <authorList>
            <person name="Schneiker S."/>
            <person name="Martins dos Santos V.A.P."/>
            <person name="Bartels D."/>
            <person name="Bekel T."/>
            <person name="Brecht M."/>
            <person name="Buhrmester J."/>
            <person name="Chernikova T.N."/>
            <person name="Denaro R."/>
            <person name="Ferrer M."/>
            <person name="Gertler C."/>
            <person name="Goesmann A."/>
            <person name="Golyshina O.V."/>
            <person name="Kaminski F."/>
            <person name="Khachane A.N."/>
            <person name="Lang S."/>
            <person name="Linke B."/>
            <person name="McHardy A.C."/>
            <person name="Meyer F."/>
            <person name="Nechitaylo T."/>
            <person name="Puehler A."/>
            <person name="Regenhardt D."/>
            <person name="Rupp O."/>
            <person name="Sabirova J.S."/>
            <person name="Selbitschka W."/>
            <person name="Yakimov M.M."/>
            <person name="Timmis K.N."/>
            <person name="Vorhoelter F.-J."/>
            <person name="Weidner S."/>
            <person name="Kaiser O."/>
            <person name="Golyshin P.N."/>
        </authorList>
    </citation>
    <scope>NUCLEOTIDE SEQUENCE [LARGE SCALE GENOMIC DNA]</scope>
    <source>
        <strain evidence="4">ATCC 700651 / DSM 11573 / NCIMB 13689 / SK2</strain>
    </source>
</reference>
<keyword evidence="2" id="KW-0812">Transmembrane</keyword>
<feature type="region of interest" description="Disordered" evidence="1">
    <location>
        <begin position="467"/>
        <end position="501"/>
    </location>
</feature>